<name>A0A9N9A7N3_9GLOM</name>
<organism evidence="1 2">
    <name type="scientific">Funneliformis caledonium</name>
    <dbReference type="NCBI Taxonomy" id="1117310"/>
    <lineage>
        <taxon>Eukaryota</taxon>
        <taxon>Fungi</taxon>
        <taxon>Fungi incertae sedis</taxon>
        <taxon>Mucoromycota</taxon>
        <taxon>Glomeromycotina</taxon>
        <taxon>Glomeromycetes</taxon>
        <taxon>Glomerales</taxon>
        <taxon>Glomeraceae</taxon>
        <taxon>Funneliformis</taxon>
    </lineage>
</organism>
<protein>
    <submittedName>
        <fullName evidence="1">14386_t:CDS:1</fullName>
    </submittedName>
</protein>
<dbReference type="EMBL" id="CAJVPQ010000918">
    <property type="protein sequence ID" value="CAG8519407.1"/>
    <property type="molecule type" value="Genomic_DNA"/>
</dbReference>
<dbReference type="AlphaFoldDB" id="A0A9N9A7N3"/>
<evidence type="ECO:0000313" key="2">
    <source>
        <dbReference type="Proteomes" id="UP000789570"/>
    </source>
</evidence>
<gene>
    <name evidence="1" type="ORF">FCALED_LOCUS4619</name>
</gene>
<evidence type="ECO:0000313" key="1">
    <source>
        <dbReference type="EMBL" id="CAG8519407.1"/>
    </source>
</evidence>
<keyword evidence="2" id="KW-1185">Reference proteome</keyword>
<comment type="caution">
    <text evidence="1">The sequence shown here is derived from an EMBL/GenBank/DDBJ whole genome shotgun (WGS) entry which is preliminary data.</text>
</comment>
<dbReference type="Proteomes" id="UP000789570">
    <property type="component" value="Unassembled WGS sequence"/>
</dbReference>
<dbReference type="OrthoDB" id="5377312at2759"/>
<accession>A0A9N9A7N3</accession>
<reference evidence="1" key="1">
    <citation type="submission" date="2021-06" db="EMBL/GenBank/DDBJ databases">
        <authorList>
            <person name="Kallberg Y."/>
            <person name="Tangrot J."/>
            <person name="Rosling A."/>
        </authorList>
    </citation>
    <scope>NUCLEOTIDE SEQUENCE</scope>
    <source>
        <strain evidence="1">UK204</strain>
    </source>
</reference>
<sequence>MVKDDSIIATISTNETQMKVHFGFDLTFGQLLEQENKEKTKNVEHVVENEIEKYAEIEPFQEDEEYGDAMDYVESYFDNGEADDAFDDDENHRLIQRISAIHSPQTSVCRAQQVFRREKREHLEYSELVVGAGRSRYVVIGNFSKIADKILTRRPRNQIQPKFLNYYFIINFRGFYATKIFDSLNIIFALIL</sequence>
<proteinExistence type="predicted"/>